<comment type="similarity">
    <text evidence="1">Belongs to the Gfa family.</text>
</comment>
<keyword evidence="3" id="KW-0862">Zinc</keyword>
<dbReference type="PANTHER" id="PTHR33337:SF40">
    <property type="entry name" value="CENP-V_GFA DOMAIN-CONTAINING PROTEIN-RELATED"/>
    <property type="match status" value="1"/>
</dbReference>
<dbReference type="EMBL" id="FUWJ01000002">
    <property type="protein sequence ID" value="SJZ92646.1"/>
    <property type="molecule type" value="Genomic_DNA"/>
</dbReference>
<dbReference type="OrthoDB" id="9807246at2"/>
<dbReference type="InterPro" id="IPR011057">
    <property type="entry name" value="Mss4-like_sf"/>
</dbReference>
<dbReference type="PANTHER" id="PTHR33337">
    <property type="entry name" value="GFA DOMAIN-CONTAINING PROTEIN"/>
    <property type="match status" value="1"/>
</dbReference>
<dbReference type="PROSITE" id="PS51891">
    <property type="entry name" value="CENP_V_GFA"/>
    <property type="match status" value="1"/>
</dbReference>
<name>A0A1T4PN13_9HYPH</name>
<evidence type="ECO:0000256" key="4">
    <source>
        <dbReference type="ARBA" id="ARBA00023239"/>
    </source>
</evidence>
<reference evidence="7" key="1">
    <citation type="submission" date="2017-02" db="EMBL/GenBank/DDBJ databases">
        <authorList>
            <person name="Varghese N."/>
            <person name="Submissions S."/>
        </authorList>
    </citation>
    <scope>NUCLEOTIDE SEQUENCE [LARGE SCALE GENOMIC DNA]</scope>
    <source>
        <strain evidence="7">ATCC 27094</strain>
    </source>
</reference>
<keyword evidence="2" id="KW-0479">Metal-binding</keyword>
<feature type="domain" description="CENP-V/GFA" evidence="5">
    <location>
        <begin position="8"/>
        <end position="126"/>
    </location>
</feature>
<accession>A0A1T4PN13</accession>
<sequence>MTALYLPLTGGCICGSLRYRVTGLPLGVLVCHCGNCKQRTGSAFSLSMITWRKDFERTAGETLSCDSPGGSGAMHRQHICPQCLTRTYTEMSAYPDIINVRPGTLDQPQAVTPIAQAWTSVAQPWAILPNLRSYEENPEDVPDLFKEWQAIHGA</sequence>
<evidence type="ECO:0000256" key="3">
    <source>
        <dbReference type="ARBA" id="ARBA00022833"/>
    </source>
</evidence>
<dbReference type="RefSeq" id="WP_085934543.1">
    <property type="nucleotide sequence ID" value="NZ_FUWJ01000002.1"/>
</dbReference>
<dbReference type="GO" id="GO:0016846">
    <property type="term" value="F:carbon-sulfur lyase activity"/>
    <property type="evidence" value="ECO:0007669"/>
    <property type="project" value="InterPro"/>
</dbReference>
<dbReference type="STRING" id="225324.SAMN02745126_02902"/>
<evidence type="ECO:0000313" key="6">
    <source>
        <dbReference type="EMBL" id="SJZ92646.1"/>
    </source>
</evidence>
<evidence type="ECO:0000256" key="2">
    <source>
        <dbReference type="ARBA" id="ARBA00022723"/>
    </source>
</evidence>
<dbReference type="InterPro" id="IPR006913">
    <property type="entry name" value="CENP-V/GFA"/>
</dbReference>
<evidence type="ECO:0000256" key="1">
    <source>
        <dbReference type="ARBA" id="ARBA00005495"/>
    </source>
</evidence>
<evidence type="ECO:0000259" key="5">
    <source>
        <dbReference type="PROSITE" id="PS51891"/>
    </source>
</evidence>
<protein>
    <submittedName>
        <fullName evidence="6">Uncharacterized conserved protein</fullName>
    </submittedName>
</protein>
<evidence type="ECO:0000313" key="7">
    <source>
        <dbReference type="Proteomes" id="UP000190092"/>
    </source>
</evidence>
<dbReference type="Pfam" id="PF04828">
    <property type="entry name" value="GFA"/>
    <property type="match status" value="1"/>
</dbReference>
<dbReference type="SUPFAM" id="SSF51316">
    <property type="entry name" value="Mss4-like"/>
    <property type="match status" value="1"/>
</dbReference>
<dbReference type="Proteomes" id="UP000190092">
    <property type="component" value="Unassembled WGS sequence"/>
</dbReference>
<dbReference type="GO" id="GO:0046872">
    <property type="term" value="F:metal ion binding"/>
    <property type="evidence" value="ECO:0007669"/>
    <property type="project" value="UniProtKB-KW"/>
</dbReference>
<dbReference type="AlphaFoldDB" id="A0A1T4PN13"/>
<dbReference type="Gene3D" id="3.90.1590.10">
    <property type="entry name" value="glutathione-dependent formaldehyde- activating enzyme (gfa)"/>
    <property type="match status" value="1"/>
</dbReference>
<keyword evidence="4" id="KW-0456">Lyase</keyword>
<gene>
    <name evidence="6" type="ORF">SAMN02745126_02902</name>
</gene>
<keyword evidence="7" id="KW-1185">Reference proteome</keyword>
<proteinExistence type="inferred from homology"/>
<organism evidence="6 7">
    <name type="scientific">Enhydrobacter aerosaccus</name>
    <dbReference type="NCBI Taxonomy" id="225324"/>
    <lineage>
        <taxon>Bacteria</taxon>
        <taxon>Pseudomonadati</taxon>
        <taxon>Pseudomonadota</taxon>
        <taxon>Alphaproteobacteria</taxon>
        <taxon>Hyphomicrobiales</taxon>
        <taxon>Enhydrobacter</taxon>
    </lineage>
</organism>